<dbReference type="PANTHER" id="PTHR21373">
    <property type="entry name" value="GLUCOSE REPRESSIBLE PROTEIN MAK10"/>
    <property type="match status" value="1"/>
</dbReference>
<evidence type="ECO:0000256" key="3">
    <source>
        <dbReference type="ARBA" id="ARBA00022490"/>
    </source>
</evidence>
<organism evidence="7">
    <name type="scientific">Albugo laibachii Nc14</name>
    <dbReference type="NCBI Taxonomy" id="890382"/>
    <lineage>
        <taxon>Eukaryota</taxon>
        <taxon>Sar</taxon>
        <taxon>Stramenopiles</taxon>
        <taxon>Oomycota</taxon>
        <taxon>Peronosporomycetes</taxon>
        <taxon>Albuginales</taxon>
        <taxon>Albuginaceae</taxon>
        <taxon>Albugo</taxon>
    </lineage>
</organism>
<feature type="domain" description="NAA35-like TPR repeats" evidence="6">
    <location>
        <begin position="385"/>
        <end position="807"/>
    </location>
</feature>
<sequence length="814" mass="92680">MSVDDKLNELIGSSLHLSDSKYENLTEIFREASDHLAVGQMIHVEDFNLCDSISALELMDPKMDTGVLSKDRTIQSVSIRIKQGRISLTFTSARNVLKTLDELLRWESMWLNGNPLQQTLLTCEYFYMDTIQALLQKTNVWDSVCLGEGITEAVHASSESILLCVMAAIPLLMIKTCHILRSITIRADIFEEEEFSSGSFSSILPNIINDEAVFQLADAIESRIGSMLQCKKTRKVPKKKKNGKKTKVCKQSDAKCAEKEAGKAQDIVDEDNVQLYEAMLRRLQLRKAIFRVLSNLDLVPERFPLSLIVRDLQEIKDIFQAIITERLIMDSAHLSGHAFGFDPLLSHIRSTNLPPRNIILPSLEKCIKFWMDITEHLAFGARGEQCSTIQELRKFLVSFSRHQPNIIVRSYVLLFLCADKKVFGRHNFSEWIMEDMVLHGVPSVLLSTQEGMEYTSYASETVYESIKMYLHAQSHQRSRIEYLLQDWGILQTHAASIDDKFITEMSIPKTSYPRYLTAWTLENAVAICNHYILLGLELELYSPSEYGVTFWYLDYFLGSRLQNLSVTSCFIQNMNQMKASASRSAENGKDARQSEAKEETNSFSKKSKRAKKPAEMDSNDLKSSDEMIENRVKAYYAREIKSTEMLRAIARACSQTCILLERQNLISTAPSRYGSTSIRFQHRFAPLQTLQYPSPICYEEYLENDAFYDGSTQFVHDSIDYCFKLAHERGEQLLKLQQPSFQLLSDLERDQVQKLIQVCIGNTTALHGSTSAKGSKNGPIAEGREASCRAKGCKSIFDFGIHPHFPLLRIRDLL</sequence>
<dbReference type="HOGENOM" id="CLU_011757_1_1_1"/>
<protein>
    <submittedName>
        <fullName evidence="7">Uncharacterized protein AlNc14C456G11761</fullName>
    </submittedName>
</protein>
<evidence type="ECO:0000256" key="2">
    <source>
        <dbReference type="ARBA" id="ARBA00006289"/>
    </source>
</evidence>
<gene>
    <name evidence="7" type="primary">AlNc14C456G11761</name>
    <name evidence="7" type="ORF">ALNC14_132460</name>
</gene>
<feature type="compositionally biased region" description="Basic and acidic residues" evidence="4">
    <location>
        <begin position="586"/>
        <end position="600"/>
    </location>
</feature>
<comment type="subcellular location">
    <subcellularLocation>
        <location evidence="1">Cytoplasm</location>
    </subcellularLocation>
</comment>
<keyword evidence="3" id="KW-0963">Cytoplasm</keyword>
<feature type="region of interest" description="Disordered" evidence="4">
    <location>
        <begin position="581"/>
        <end position="623"/>
    </location>
</feature>
<dbReference type="InterPro" id="IPR007244">
    <property type="entry name" value="Naa35_N"/>
</dbReference>
<accession>F0X020</accession>
<reference evidence="7" key="2">
    <citation type="submission" date="2011-02" db="EMBL/GenBank/DDBJ databases">
        <authorList>
            <person name="MacLean D."/>
        </authorList>
    </citation>
    <scope>NUCLEOTIDE SEQUENCE</scope>
</reference>
<name>F0X020_9STRA</name>
<feature type="compositionally biased region" description="Basic and acidic residues" evidence="4">
    <location>
        <begin position="612"/>
        <end position="623"/>
    </location>
</feature>
<reference evidence="7" key="1">
    <citation type="journal article" date="2011" name="PLoS Biol.">
        <title>Gene gain and loss during evolution of obligate parasitism in the white rust pathogen of Arabidopsis thaliana.</title>
        <authorList>
            <person name="Kemen E."/>
            <person name="Gardiner A."/>
            <person name="Schultz-Larsen T."/>
            <person name="Kemen A.C."/>
            <person name="Balmuth A.L."/>
            <person name="Robert-Seilaniantz A."/>
            <person name="Bailey K."/>
            <person name="Holub E."/>
            <person name="Studholme D.J."/>
            <person name="Maclean D."/>
            <person name="Jones J.D."/>
        </authorList>
    </citation>
    <scope>NUCLEOTIDE SEQUENCE</scope>
</reference>
<dbReference type="Pfam" id="PF04112">
    <property type="entry name" value="Mak10"/>
    <property type="match status" value="1"/>
</dbReference>
<evidence type="ECO:0000313" key="7">
    <source>
        <dbReference type="EMBL" id="CCA27102.1"/>
    </source>
</evidence>
<dbReference type="InterPro" id="IPR057983">
    <property type="entry name" value="NAA35-like_N"/>
</dbReference>
<dbReference type="EMBL" id="FR824499">
    <property type="protein sequence ID" value="CCA27102.1"/>
    <property type="molecule type" value="Genomic_DNA"/>
</dbReference>
<dbReference type="GO" id="GO:0031417">
    <property type="term" value="C:NatC complex"/>
    <property type="evidence" value="ECO:0007669"/>
    <property type="project" value="InterPro"/>
</dbReference>
<proteinExistence type="inferred from homology"/>
<comment type="similarity">
    <text evidence="2">Belongs to the MAK10 family.</text>
</comment>
<feature type="domain" description="NAA35-like N-terminal" evidence="5">
    <location>
        <begin position="39"/>
        <end position="202"/>
    </location>
</feature>
<dbReference type="PANTHER" id="PTHR21373:SF0">
    <property type="entry name" value="N-ALPHA-ACETYLTRANSFERASE 35, NATC AUXILIARY SUBUNIT"/>
    <property type="match status" value="1"/>
</dbReference>
<dbReference type="InterPro" id="IPR057982">
    <property type="entry name" value="TPR_NAA35"/>
</dbReference>
<dbReference type="AlphaFoldDB" id="F0X020"/>
<evidence type="ECO:0000259" key="6">
    <source>
        <dbReference type="Pfam" id="PF25789"/>
    </source>
</evidence>
<evidence type="ECO:0000256" key="4">
    <source>
        <dbReference type="SAM" id="MobiDB-lite"/>
    </source>
</evidence>
<evidence type="ECO:0000259" key="5">
    <source>
        <dbReference type="Pfam" id="PF04112"/>
    </source>
</evidence>
<evidence type="ECO:0000256" key="1">
    <source>
        <dbReference type="ARBA" id="ARBA00004496"/>
    </source>
</evidence>
<dbReference type="Pfam" id="PF25789">
    <property type="entry name" value="TPR_NAA35"/>
    <property type="match status" value="1"/>
</dbReference>